<evidence type="ECO:0000313" key="4">
    <source>
        <dbReference type="Proteomes" id="UP000245207"/>
    </source>
</evidence>
<feature type="domain" description="Ternary complex factor MIP1 leucine-zipper" evidence="2">
    <location>
        <begin position="328"/>
        <end position="398"/>
    </location>
</feature>
<dbReference type="PANTHER" id="PTHR46248">
    <property type="entry name" value="EXPRESSED PROTEIN"/>
    <property type="match status" value="1"/>
</dbReference>
<dbReference type="OrthoDB" id="418495at2759"/>
<protein>
    <submittedName>
        <fullName evidence="3">Ternary complex factor MIP1, leucine-zipper</fullName>
    </submittedName>
</protein>
<organism evidence="3 4">
    <name type="scientific">Artemisia annua</name>
    <name type="common">Sweet wormwood</name>
    <dbReference type="NCBI Taxonomy" id="35608"/>
    <lineage>
        <taxon>Eukaryota</taxon>
        <taxon>Viridiplantae</taxon>
        <taxon>Streptophyta</taxon>
        <taxon>Embryophyta</taxon>
        <taxon>Tracheophyta</taxon>
        <taxon>Spermatophyta</taxon>
        <taxon>Magnoliopsida</taxon>
        <taxon>eudicotyledons</taxon>
        <taxon>Gunneridae</taxon>
        <taxon>Pentapetalae</taxon>
        <taxon>asterids</taxon>
        <taxon>campanulids</taxon>
        <taxon>Asterales</taxon>
        <taxon>Asteraceae</taxon>
        <taxon>Asteroideae</taxon>
        <taxon>Anthemideae</taxon>
        <taxon>Artemisiinae</taxon>
        <taxon>Artemisia</taxon>
    </lineage>
</organism>
<dbReference type="EMBL" id="PKPP01000446">
    <property type="protein sequence ID" value="PWA92666.1"/>
    <property type="molecule type" value="Genomic_DNA"/>
</dbReference>
<sequence length="570" mass="63349">MGSSVSFAGTNQKSTLVEEVNNTYSSPIAACEESCDEGVLLGNSGHDATLKDPPSRQHVLSLVETDLSKPNVDSSIIDTNVKEQDAASTSLLIVGYREMKSTRTANPYPVVNLDALSERMARLKKGDAGYDSTPTQQQVRVCEHPIRSDNMHHQVVDDFMSQKTTDNAASSGISSGELVFEPTMNPNTTSSTPGGEVAVVSVLEDSDDEVDEVLEMEGGGFLNDMEDYYDGYDDQVVLPDKLQAICDQFDIRLNTRRRIESALLVLGLVWFTFFSQVTLLRVLDLISALGLLLQAQESTSETKADELPKSSNETNPIKFVPATKPKVKEVEKLRKILRHEENVHRALERPFTRPLGALPRLPPYLPPITLELLAEVDVLEVVRLEEQVVHFRQGLYQEAVYISSSKKNLENSLDFQESKDGKTKLPGHHLKLRPIHRHPMLGPHLSFQIMITTVVSEKKFDIFSFLITLMGKENQSPNATKNKYRSPNPKSGSMNALARRSPCDSKPAGKRLDPKKLQITVSSCHTYGLRRRLFSQLVAVMPAHSMTDALKYSALQVSTYLRTRSHGISS</sequence>
<evidence type="ECO:0000313" key="3">
    <source>
        <dbReference type="EMBL" id="PWA92666.1"/>
    </source>
</evidence>
<dbReference type="PANTHER" id="PTHR46248:SF9">
    <property type="entry name" value="EXPRESSED PROTEIN"/>
    <property type="match status" value="1"/>
</dbReference>
<keyword evidence="4" id="KW-1185">Reference proteome</keyword>
<gene>
    <name evidence="3" type="ORF">CTI12_AA078000</name>
</gene>
<name>A0A2U1Q3T5_ARTAN</name>
<reference evidence="3 4" key="1">
    <citation type="journal article" date="2018" name="Mol. Plant">
        <title>The genome of Artemisia annua provides insight into the evolution of Asteraceae family and artemisinin biosynthesis.</title>
        <authorList>
            <person name="Shen Q."/>
            <person name="Zhang L."/>
            <person name="Liao Z."/>
            <person name="Wang S."/>
            <person name="Yan T."/>
            <person name="Shi P."/>
            <person name="Liu M."/>
            <person name="Fu X."/>
            <person name="Pan Q."/>
            <person name="Wang Y."/>
            <person name="Lv Z."/>
            <person name="Lu X."/>
            <person name="Zhang F."/>
            <person name="Jiang W."/>
            <person name="Ma Y."/>
            <person name="Chen M."/>
            <person name="Hao X."/>
            <person name="Li L."/>
            <person name="Tang Y."/>
            <person name="Lv G."/>
            <person name="Zhou Y."/>
            <person name="Sun X."/>
            <person name="Brodelius P.E."/>
            <person name="Rose J.K.C."/>
            <person name="Tang K."/>
        </authorList>
    </citation>
    <scope>NUCLEOTIDE SEQUENCE [LARGE SCALE GENOMIC DNA]</scope>
    <source>
        <strain evidence="4">cv. Huhao1</strain>
        <tissue evidence="3">Leaf</tissue>
    </source>
</reference>
<accession>A0A2U1Q3T5</accession>
<dbReference type="STRING" id="35608.A0A2U1Q3T5"/>
<evidence type="ECO:0000256" key="1">
    <source>
        <dbReference type="SAM" id="MobiDB-lite"/>
    </source>
</evidence>
<dbReference type="InterPro" id="IPR025757">
    <property type="entry name" value="MIP1_Leuzipper"/>
</dbReference>
<dbReference type="AlphaFoldDB" id="A0A2U1Q3T5"/>
<comment type="caution">
    <text evidence="3">The sequence shown here is derived from an EMBL/GenBank/DDBJ whole genome shotgun (WGS) entry which is preliminary data.</text>
</comment>
<evidence type="ECO:0000259" key="2">
    <source>
        <dbReference type="Pfam" id="PF14389"/>
    </source>
</evidence>
<feature type="region of interest" description="Disordered" evidence="1">
    <location>
        <begin position="476"/>
        <end position="511"/>
    </location>
</feature>
<dbReference type="Proteomes" id="UP000245207">
    <property type="component" value="Unassembled WGS sequence"/>
</dbReference>
<dbReference type="Pfam" id="PF14389">
    <property type="entry name" value="Lzipper-MIP1"/>
    <property type="match status" value="1"/>
</dbReference>
<proteinExistence type="predicted"/>